<dbReference type="AlphaFoldDB" id="L7JZK5"/>
<proteinExistence type="predicted"/>
<evidence type="ECO:0000313" key="2">
    <source>
        <dbReference type="Proteomes" id="UP000011185"/>
    </source>
</evidence>
<accession>L7JZK5</accession>
<keyword evidence="2" id="KW-1185">Reference proteome</keyword>
<reference evidence="1 2" key="1">
    <citation type="journal article" date="2012" name="PLoS Pathog.">
        <title>The genome of the obligate intracellular parasite Trachipleistophora hominis: new insights into microsporidian genome dynamics and reductive evolution.</title>
        <authorList>
            <person name="Heinz E."/>
            <person name="Williams T.A."/>
            <person name="Nakjang S."/>
            <person name="Noel C.J."/>
            <person name="Swan D.C."/>
            <person name="Goldberg A.V."/>
            <person name="Harris S.R."/>
            <person name="Weinmaier T."/>
            <person name="Markert S."/>
            <person name="Becher D."/>
            <person name="Bernhardt J."/>
            <person name="Dagan T."/>
            <person name="Hacker C."/>
            <person name="Lucocq J.M."/>
            <person name="Schweder T."/>
            <person name="Rattei T."/>
            <person name="Hall N."/>
            <person name="Hirt R.P."/>
            <person name="Embley T.M."/>
        </authorList>
    </citation>
    <scope>NUCLEOTIDE SEQUENCE [LARGE SCALE GENOMIC DNA]</scope>
</reference>
<evidence type="ECO:0000313" key="1">
    <source>
        <dbReference type="EMBL" id="ELQ76869.1"/>
    </source>
</evidence>
<protein>
    <submittedName>
        <fullName evidence="1">Uncharacterized protein</fullName>
    </submittedName>
</protein>
<gene>
    <name evidence="1" type="ORF">THOM_0128</name>
</gene>
<dbReference type="VEuPathDB" id="MicrosporidiaDB:THOM_0128"/>
<dbReference type="EMBL" id="JH993809">
    <property type="protein sequence ID" value="ELQ76869.1"/>
    <property type="molecule type" value="Genomic_DNA"/>
</dbReference>
<dbReference type="HOGENOM" id="CLU_2489564_0_0_1"/>
<name>L7JZK5_TRAHO</name>
<dbReference type="Proteomes" id="UP000011185">
    <property type="component" value="Unassembled WGS sequence"/>
</dbReference>
<organism evidence="1 2">
    <name type="scientific">Trachipleistophora hominis</name>
    <name type="common">Microsporidian parasite</name>
    <dbReference type="NCBI Taxonomy" id="72359"/>
    <lineage>
        <taxon>Eukaryota</taxon>
        <taxon>Fungi</taxon>
        <taxon>Fungi incertae sedis</taxon>
        <taxon>Microsporidia</taxon>
        <taxon>Pleistophoridae</taxon>
        <taxon>Trachipleistophora</taxon>
    </lineage>
</organism>
<feature type="non-terminal residue" evidence="1">
    <location>
        <position position="1"/>
    </location>
</feature>
<dbReference type="InParanoid" id="L7JZK5"/>
<sequence>VQNLMLTEFKINNYDVIKDPLNVFEPEREQQSNANSEIGNASTNRDRYCSSAFSENKNELSSNCKNLCEIADAIIALSKFPLQNPYL</sequence>